<dbReference type="RefSeq" id="XP_018296957.1">
    <property type="nucleotide sequence ID" value="XM_018430497.1"/>
</dbReference>
<dbReference type="AlphaFoldDB" id="A0A167Q1V2"/>
<dbReference type="GeneID" id="28991403"/>
<organism evidence="1 2">
    <name type="scientific">Phycomyces blakesleeanus (strain ATCC 8743b / DSM 1359 / FGSC 10004 / NBRC 33097 / NRRL 1555)</name>
    <dbReference type="NCBI Taxonomy" id="763407"/>
    <lineage>
        <taxon>Eukaryota</taxon>
        <taxon>Fungi</taxon>
        <taxon>Fungi incertae sedis</taxon>
        <taxon>Mucoromycota</taxon>
        <taxon>Mucoromycotina</taxon>
        <taxon>Mucoromycetes</taxon>
        <taxon>Mucorales</taxon>
        <taxon>Phycomycetaceae</taxon>
        <taxon>Phycomyces</taxon>
    </lineage>
</organism>
<dbReference type="VEuPathDB" id="FungiDB:PHYBLDRAFT_140974"/>
<proteinExistence type="predicted"/>
<keyword evidence="2" id="KW-1185">Reference proteome</keyword>
<gene>
    <name evidence="1" type="ORF">PHYBLDRAFT_140974</name>
</gene>
<dbReference type="Proteomes" id="UP000077315">
    <property type="component" value="Unassembled WGS sequence"/>
</dbReference>
<protein>
    <submittedName>
        <fullName evidence="1">Uncharacterized protein</fullName>
    </submittedName>
</protein>
<evidence type="ECO:0000313" key="1">
    <source>
        <dbReference type="EMBL" id="OAD78917.1"/>
    </source>
</evidence>
<name>A0A167Q1V2_PHYB8</name>
<accession>A0A167Q1V2</accession>
<dbReference type="EMBL" id="KV440973">
    <property type="protein sequence ID" value="OAD78917.1"/>
    <property type="molecule type" value="Genomic_DNA"/>
</dbReference>
<evidence type="ECO:0000313" key="2">
    <source>
        <dbReference type="Proteomes" id="UP000077315"/>
    </source>
</evidence>
<dbReference type="InParanoid" id="A0A167Q1V2"/>
<sequence>MRSNGCTLVSLRTAETLVYTQTFPVQCLMSRDVHSLGISNVRMWHAYSHYLSVPKNVLTVALSKIHPSRAVLQWERLTAPEI</sequence>
<reference evidence="2" key="1">
    <citation type="submission" date="2015-06" db="EMBL/GenBank/DDBJ databases">
        <title>Expansion of signal transduction pathways in fungi by whole-genome duplication.</title>
        <authorList>
            <consortium name="DOE Joint Genome Institute"/>
            <person name="Corrochano L.M."/>
            <person name="Kuo A."/>
            <person name="Marcet-Houben M."/>
            <person name="Polaino S."/>
            <person name="Salamov A."/>
            <person name="Villalobos J.M."/>
            <person name="Alvarez M.I."/>
            <person name="Avalos J."/>
            <person name="Benito E.P."/>
            <person name="Benoit I."/>
            <person name="Burger G."/>
            <person name="Camino L.P."/>
            <person name="Canovas D."/>
            <person name="Cerda-Olmedo E."/>
            <person name="Cheng J.-F."/>
            <person name="Dominguez A."/>
            <person name="Elias M."/>
            <person name="Eslava A.P."/>
            <person name="Glaser F."/>
            <person name="Grimwood J."/>
            <person name="Gutierrez G."/>
            <person name="Heitman J."/>
            <person name="Henrissat B."/>
            <person name="Iturriaga E.A."/>
            <person name="Lang B.F."/>
            <person name="Lavin J.L."/>
            <person name="Lee S."/>
            <person name="Li W."/>
            <person name="Lindquist E."/>
            <person name="Lopez-Garcia S."/>
            <person name="Luque E.M."/>
            <person name="Marcos A.T."/>
            <person name="Martin J."/>
            <person name="McCluskey K."/>
            <person name="Medina H.R."/>
            <person name="Miralles-Duran A."/>
            <person name="Miyazaki A."/>
            <person name="Munoz-Torres E."/>
            <person name="Oguiza J.A."/>
            <person name="Ohm R."/>
            <person name="Olmedo M."/>
            <person name="Orejas M."/>
            <person name="Ortiz-Castellanos L."/>
            <person name="Pisabarro A.G."/>
            <person name="Rodriguez-Romero J."/>
            <person name="Ruiz-Herrera J."/>
            <person name="Ruiz-Vazquez R."/>
            <person name="Sanz C."/>
            <person name="Schackwitz W."/>
            <person name="Schmutz J."/>
            <person name="Shahriari M."/>
            <person name="Shelest E."/>
            <person name="Silva-Franco F."/>
            <person name="Soanes D."/>
            <person name="Syed K."/>
            <person name="Tagua V.G."/>
            <person name="Talbot N.J."/>
            <person name="Thon M."/>
            <person name="De vries R.P."/>
            <person name="Wiebenga A."/>
            <person name="Yadav J.S."/>
            <person name="Braun E.L."/>
            <person name="Baker S."/>
            <person name="Garre V."/>
            <person name="Horwitz B."/>
            <person name="Torres-Martinez S."/>
            <person name="Idnurm A."/>
            <person name="Herrera-Estrella A."/>
            <person name="Gabaldon T."/>
            <person name="Grigoriev I.V."/>
        </authorList>
    </citation>
    <scope>NUCLEOTIDE SEQUENCE [LARGE SCALE GENOMIC DNA]</scope>
    <source>
        <strain evidence="2">NRRL 1555(-)</strain>
    </source>
</reference>